<comment type="caution">
    <text evidence="1">The sequence shown here is derived from an EMBL/GenBank/DDBJ whole genome shotgun (WGS) entry which is preliminary data.</text>
</comment>
<gene>
    <name evidence="1" type="ORF">HUJ06_018669</name>
</gene>
<dbReference type="Proteomes" id="UP000607653">
    <property type="component" value="Unassembled WGS sequence"/>
</dbReference>
<keyword evidence="2" id="KW-1185">Reference proteome</keyword>
<protein>
    <submittedName>
        <fullName evidence="1">Uncharacterized protein</fullName>
    </submittedName>
</protein>
<organism evidence="1 2">
    <name type="scientific">Nelumbo nucifera</name>
    <name type="common">Sacred lotus</name>
    <dbReference type="NCBI Taxonomy" id="4432"/>
    <lineage>
        <taxon>Eukaryota</taxon>
        <taxon>Viridiplantae</taxon>
        <taxon>Streptophyta</taxon>
        <taxon>Embryophyta</taxon>
        <taxon>Tracheophyta</taxon>
        <taxon>Spermatophyta</taxon>
        <taxon>Magnoliopsida</taxon>
        <taxon>Proteales</taxon>
        <taxon>Nelumbonaceae</taxon>
        <taxon>Nelumbo</taxon>
    </lineage>
</organism>
<dbReference type="EMBL" id="DUZY01000008">
    <property type="protein sequence ID" value="DAD48732.1"/>
    <property type="molecule type" value="Genomic_DNA"/>
</dbReference>
<evidence type="ECO:0000313" key="1">
    <source>
        <dbReference type="EMBL" id="DAD48732.1"/>
    </source>
</evidence>
<accession>A0A822ZU28</accession>
<sequence length="210" mass="23399">MEFAQDTVTVVGDLKVWITGHLLGSVVALLARRNLAKTGAFLKSFLINPPFFSVPIEILFYPPFFSAAIERIKDKKLKHGIHIASSLITEGCSMAVKGYNENSPSEDPLLSLSTWVPYLFLNPADDICSEYVQYFEHRKKMKEIGAGSIEKVTTQNSIGGLFIHVIGQEAELLQLLPSVNLTINQSPSSDFKHALGIHKCWRTKLQIIQN</sequence>
<evidence type="ECO:0000313" key="2">
    <source>
        <dbReference type="Proteomes" id="UP000607653"/>
    </source>
</evidence>
<dbReference type="PANTHER" id="PTHR31479:SF2">
    <property type="entry name" value="ALPHA_BETA-HYDROLASES SUPERFAMILY PROTEIN"/>
    <property type="match status" value="1"/>
</dbReference>
<dbReference type="PANTHER" id="PTHR31479">
    <property type="entry name" value="ALPHA/BETA-HYDROLASES SUPERFAMILY PROTEIN"/>
    <property type="match status" value="1"/>
</dbReference>
<name>A0A822ZU28_NELNU</name>
<proteinExistence type="predicted"/>
<reference evidence="1 2" key="1">
    <citation type="journal article" date="2020" name="Mol. Biol. Evol.">
        <title>Distinct Expression and Methylation Patterns for Genes with Different Fates following a Single Whole-Genome Duplication in Flowering Plants.</title>
        <authorList>
            <person name="Shi T."/>
            <person name="Rahmani R.S."/>
            <person name="Gugger P.F."/>
            <person name="Wang M."/>
            <person name="Li H."/>
            <person name="Zhang Y."/>
            <person name="Li Z."/>
            <person name="Wang Q."/>
            <person name="Van de Peer Y."/>
            <person name="Marchal K."/>
            <person name="Chen J."/>
        </authorList>
    </citation>
    <scope>NUCLEOTIDE SEQUENCE [LARGE SCALE GENOMIC DNA]</scope>
    <source>
        <tissue evidence="1">Leaf</tissue>
    </source>
</reference>
<dbReference type="AlphaFoldDB" id="A0A822ZU28"/>